<accession>A0A8D8C208</accession>
<reference evidence="1" key="1">
    <citation type="submission" date="2021-05" db="EMBL/GenBank/DDBJ databases">
        <authorList>
            <person name="Alioto T."/>
            <person name="Alioto T."/>
            <person name="Gomez Garrido J."/>
        </authorList>
    </citation>
    <scope>NUCLEOTIDE SEQUENCE</scope>
</reference>
<protein>
    <submittedName>
        <fullName evidence="1">(northern house mosquito) hypothetical protein</fullName>
    </submittedName>
</protein>
<organism evidence="1">
    <name type="scientific">Culex pipiens</name>
    <name type="common">House mosquito</name>
    <dbReference type="NCBI Taxonomy" id="7175"/>
    <lineage>
        <taxon>Eukaryota</taxon>
        <taxon>Metazoa</taxon>
        <taxon>Ecdysozoa</taxon>
        <taxon>Arthropoda</taxon>
        <taxon>Hexapoda</taxon>
        <taxon>Insecta</taxon>
        <taxon>Pterygota</taxon>
        <taxon>Neoptera</taxon>
        <taxon>Endopterygota</taxon>
        <taxon>Diptera</taxon>
        <taxon>Nematocera</taxon>
        <taxon>Culicoidea</taxon>
        <taxon>Culicidae</taxon>
        <taxon>Culicinae</taxon>
        <taxon>Culicini</taxon>
        <taxon>Culex</taxon>
        <taxon>Culex</taxon>
    </lineage>
</organism>
<proteinExistence type="predicted"/>
<sequence length="142" mass="15127">MLQQRSGRKLGLFSGAKFKRRLTLGPAALVSACSFASECSWAITNAAQTFSATWATSIIRGEVECGKSGSTGSRCTSVEGTSVEANLAALVVSLFSRCRLAEQVPVIAALSRFVIFLTKSRLNPSLSTSMSVTTSRGKKTRR</sequence>
<name>A0A8D8C208_CULPI</name>
<dbReference type="EMBL" id="HBUE01103301">
    <property type="protein sequence ID" value="CAG6486204.1"/>
    <property type="molecule type" value="Transcribed_RNA"/>
</dbReference>
<dbReference type="PROSITE" id="PS51257">
    <property type="entry name" value="PROKAR_LIPOPROTEIN"/>
    <property type="match status" value="1"/>
</dbReference>
<dbReference type="AlphaFoldDB" id="A0A8D8C208"/>
<evidence type="ECO:0000313" key="1">
    <source>
        <dbReference type="EMBL" id="CAG6486204.1"/>
    </source>
</evidence>